<gene>
    <name evidence="2" type="ORF">M878_00115</name>
    <name evidence="1" type="ORF">M878_45555</name>
</gene>
<accession>V6KXW7</accession>
<proteinExistence type="predicted"/>
<comment type="caution">
    <text evidence="2">The sequence shown here is derived from an EMBL/GenBank/DDBJ whole genome shotgun (WGS) entry which is preliminary data.</text>
</comment>
<dbReference type="PATRIC" id="fig|1352936.5.peg.22"/>
<dbReference type="Proteomes" id="UP000017984">
    <property type="component" value="Chromosome"/>
</dbReference>
<dbReference type="HOGENOM" id="CLU_3333712_0_0_11"/>
<reference evidence="2 3" key="1">
    <citation type="journal article" date="2014" name="Genome Announc.">
        <title>Draft Genome Sequence of Streptomyces roseochromogenes subsp. oscitans DS 12.976, Producer of the Aminocoumarin Antibiotic Clorobiocin.</title>
        <authorList>
            <person name="Ruckert C."/>
            <person name="Kalinowski J."/>
            <person name="Heide L."/>
            <person name="Apel A.K."/>
        </authorList>
    </citation>
    <scope>NUCLEOTIDE SEQUENCE [LARGE SCALE GENOMIC DNA]</scope>
    <source>
        <strain evidence="2 3">DS 12.976</strain>
    </source>
</reference>
<evidence type="ECO:0000313" key="2">
    <source>
        <dbReference type="EMBL" id="EST36853.1"/>
    </source>
</evidence>
<dbReference type="EMBL" id="AWQX01000396">
    <property type="protein sequence ID" value="EST18166.1"/>
    <property type="molecule type" value="Genomic_DNA"/>
</dbReference>
<dbReference type="STRING" id="1352936.M878_00115"/>
<evidence type="ECO:0000313" key="1">
    <source>
        <dbReference type="EMBL" id="EST18166.1"/>
    </source>
</evidence>
<protein>
    <submittedName>
        <fullName evidence="2">Uncharacterized protein</fullName>
    </submittedName>
</protein>
<dbReference type="AlphaFoldDB" id="V6KXW7"/>
<evidence type="ECO:0000313" key="3">
    <source>
        <dbReference type="Proteomes" id="UP000017984"/>
    </source>
</evidence>
<keyword evidence="3" id="KW-1185">Reference proteome</keyword>
<sequence length="39" mass="4322">MGGSLSWGFIAWQLMLSQVREFLCAEVGPVGVIVGWIKR</sequence>
<organism evidence="2 3">
    <name type="scientific">Streptomyces roseochromogenus subsp. oscitans DS 12.976</name>
    <dbReference type="NCBI Taxonomy" id="1352936"/>
    <lineage>
        <taxon>Bacteria</taxon>
        <taxon>Bacillati</taxon>
        <taxon>Actinomycetota</taxon>
        <taxon>Actinomycetes</taxon>
        <taxon>Kitasatosporales</taxon>
        <taxon>Streptomycetaceae</taxon>
        <taxon>Streptomyces</taxon>
    </lineage>
</organism>
<name>V6KXW7_STRRC</name>
<dbReference type="EMBL" id="AWQX01000002">
    <property type="protein sequence ID" value="EST36853.1"/>
    <property type="molecule type" value="Genomic_DNA"/>
</dbReference>